<accession>A0ABU1VGB3</accession>
<reference evidence="1 2" key="1">
    <citation type="submission" date="2023-07" db="EMBL/GenBank/DDBJ databases">
        <title>Sorghum-associated microbial communities from plants grown in Nebraska, USA.</title>
        <authorList>
            <person name="Schachtman D."/>
        </authorList>
    </citation>
    <scope>NUCLEOTIDE SEQUENCE [LARGE SCALE GENOMIC DNA]</scope>
    <source>
        <strain evidence="1 2">BE240</strain>
    </source>
</reference>
<dbReference type="Gene3D" id="3.40.50.720">
    <property type="entry name" value="NAD(P)-binding Rossmann-like Domain"/>
    <property type="match status" value="1"/>
</dbReference>
<evidence type="ECO:0000313" key="2">
    <source>
        <dbReference type="Proteomes" id="UP001265550"/>
    </source>
</evidence>
<dbReference type="RefSeq" id="WP_291470069.1">
    <property type="nucleotide sequence ID" value="NZ_JAVDWE010000014.1"/>
</dbReference>
<comment type="caution">
    <text evidence="1">The sequence shown here is derived from an EMBL/GenBank/DDBJ whole genome shotgun (WGS) entry which is preliminary data.</text>
</comment>
<proteinExistence type="predicted"/>
<dbReference type="Proteomes" id="UP001265550">
    <property type="component" value="Unassembled WGS sequence"/>
</dbReference>
<dbReference type="SUPFAM" id="SSF51735">
    <property type="entry name" value="NAD(P)-binding Rossmann-fold domains"/>
    <property type="match status" value="1"/>
</dbReference>
<keyword evidence="2" id="KW-1185">Reference proteome</keyword>
<organism evidence="1 2">
    <name type="scientific">Hydrogenophaga laconesensis</name>
    <dbReference type="NCBI Taxonomy" id="1805971"/>
    <lineage>
        <taxon>Bacteria</taxon>
        <taxon>Pseudomonadati</taxon>
        <taxon>Pseudomonadota</taxon>
        <taxon>Betaproteobacteria</taxon>
        <taxon>Burkholderiales</taxon>
        <taxon>Comamonadaceae</taxon>
        <taxon>Hydrogenophaga</taxon>
    </lineage>
</organism>
<sequence length="37" mass="4080">MFNVDVRYPFFGTRTGVPTMKQAGGGSIINIQSIYGR</sequence>
<dbReference type="InterPro" id="IPR036291">
    <property type="entry name" value="NAD(P)-bd_dom_sf"/>
</dbReference>
<evidence type="ECO:0000313" key="1">
    <source>
        <dbReference type="EMBL" id="MDR7096496.1"/>
    </source>
</evidence>
<dbReference type="EMBL" id="JAVDWE010000014">
    <property type="protein sequence ID" value="MDR7096496.1"/>
    <property type="molecule type" value="Genomic_DNA"/>
</dbReference>
<name>A0ABU1VGB3_9BURK</name>
<protein>
    <submittedName>
        <fullName evidence="1">NAD(P)-dependent dehydrogenase (Short-subunit alcohol dehydrogenase family)</fullName>
    </submittedName>
</protein>
<gene>
    <name evidence="1" type="ORF">J2X09_004253</name>
</gene>